<gene>
    <name evidence="1" type="ORF">CO058_02510</name>
</gene>
<reference evidence="2" key="1">
    <citation type="submission" date="2017-09" db="EMBL/GenBank/DDBJ databases">
        <title>Depth-based differentiation of microbial function through sediment-hosted aquifers and enrichment of novel symbionts in the deep terrestrial subsurface.</title>
        <authorList>
            <person name="Probst A.J."/>
            <person name="Ladd B."/>
            <person name="Jarett J.K."/>
            <person name="Geller-Mcgrath D.E."/>
            <person name="Sieber C.M.K."/>
            <person name="Emerson J.B."/>
            <person name="Anantharaman K."/>
            <person name="Thomas B.C."/>
            <person name="Malmstrom R."/>
            <person name="Stieglmeier M."/>
            <person name="Klingl A."/>
            <person name="Woyke T."/>
            <person name="Ryan C.M."/>
            <person name="Banfield J.F."/>
        </authorList>
    </citation>
    <scope>NUCLEOTIDE SEQUENCE [LARGE SCALE GENOMIC DNA]</scope>
</reference>
<evidence type="ECO:0000313" key="1">
    <source>
        <dbReference type="EMBL" id="PJC23607.1"/>
    </source>
</evidence>
<dbReference type="AlphaFoldDB" id="A0A2M8ELN8"/>
<dbReference type="EMBL" id="PFSJ01000019">
    <property type="protein sequence ID" value="PJC23607.1"/>
    <property type="molecule type" value="Genomic_DNA"/>
</dbReference>
<comment type="caution">
    <text evidence="1">The sequence shown here is derived from an EMBL/GenBank/DDBJ whole genome shotgun (WGS) entry which is preliminary data.</text>
</comment>
<evidence type="ECO:0000313" key="2">
    <source>
        <dbReference type="Proteomes" id="UP000229756"/>
    </source>
</evidence>
<organism evidence="1 2">
    <name type="scientific">candidate division WWE3 bacterium CG_4_9_14_0_2_um_filter_35_11</name>
    <dbReference type="NCBI Taxonomy" id="1975077"/>
    <lineage>
        <taxon>Bacteria</taxon>
        <taxon>Katanobacteria</taxon>
    </lineage>
</organism>
<accession>A0A2M8ELN8</accession>
<name>A0A2M8ELN8_UNCKA</name>
<proteinExistence type="predicted"/>
<protein>
    <submittedName>
        <fullName evidence="1">Uncharacterized protein</fullName>
    </submittedName>
</protein>
<dbReference type="Proteomes" id="UP000229756">
    <property type="component" value="Unassembled WGS sequence"/>
</dbReference>
<sequence length="99" mass="11587">MGKTYTSKKIIGKTYARYNWATIVKEAGEGKVFYLTDREKSSDVVITSVKNFERAEGEKKTFSIENYEIFGAFADRPEMQDSVGWVRKRRSARRERVYE</sequence>